<organism evidence="8">
    <name type="scientific">uncultured Eubacteriales bacterium</name>
    <dbReference type="NCBI Taxonomy" id="172733"/>
    <lineage>
        <taxon>Bacteria</taxon>
        <taxon>Bacillati</taxon>
        <taxon>Bacillota</taxon>
        <taxon>Clostridia</taxon>
        <taxon>Eubacteriales</taxon>
        <taxon>environmental samples</taxon>
    </lineage>
</organism>
<evidence type="ECO:0000256" key="5">
    <source>
        <dbReference type="ARBA" id="ARBA00023136"/>
    </source>
</evidence>
<proteinExistence type="predicted"/>
<evidence type="ECO:0000313" key="8">
    <source>
        <dbReference type="EMBL" id="SBW08031.1"/>
    </source>
</evidence>
<feature type="transmembrane region" description="Helical" evidence="7">
    <location>
        <begin position="20"/>
        <end position="40"/>
    </location>
</feature>
<keyword evidence="4 7" id="KW-1133">Transmembrane helix</keyword>
<protein>
    <submittedName>
        <fullName evidence="8">Branched-chain amino acid ABC transporter, permease protein</fullName>
    </submittedName>
</protein>
<dbReference type="AlphaFoldDB" id="A0A212K8I7"/>
<accession>A0A212K8I7</accession>
<evidence type="ECO:0000256" key="3">
    <source>
        <dbReference type="ARBA" id="ARBA00022692"/>
    </source>
</evidence>
<evidence type="ECO:0000256" key="7">
    <source>
        <dbReference type="SAM" id="Phobius"/>
    </source>
</evidence>
<feature type="transmembrane region" description="Helical" evidence="7">
    <location>
        <begin position="151"/>
        <end position="169"/>
    </location>
</feature>
<feature type="transmembrane region" description="Helical" evidence="7">
    <location>
        <begin position="255"/>
        <end position="275"/>
    </location>
</feature>
<dbReference type="PANTHER" id="PTHR47089:SF1">
    <property type="entry name" value="GUANOSINE ABC TRANSPORTER PERMEASE PROTEIN NUPP"/>
    <property type="match status" value="1"/>
</dbReference>
<evidence type="ECO:0000256" key="2">
    <source>
        <dbReference type="ARBA" id="ARBA00022475"/>
    </source>
</evidence>
<feature type="transmembrane region" description="Helical" evidence="7">
    <location>
        <begin position="97"/>
        <end position="119"/>
    </location>
</feature>
<evidence type="ECO:0000256" key="1">
    <source>
        <dbReference type="ARBA" id="ARBA00004651"/>
    </source>
</evidence>
<feature type="transmembrane region" description="Helical" evidence="7">
    <location>
        <begin position="295"/>
        <end position="316"/>
    </location>
</feature>
<gene>
    <name evidence="8" type="ORF">KL86CLO1_12385</name>
</gene>
<keyword evidence="2" id="KW-1003">Cell membrane</keyword>
<feature type="transmembrane region" description="Helical" evidence="7">
    <location>
        <begin position="125"/>
        <end position="144"/>
    </location>
</feature>
<comment type="subcellular location">
    <subcellularLocation>
        <location evidence="1">Cell membrane</location>
        <topology evidence="1">Multi-pass membrane protein</topology>
    </subcellularLocation>
</comment>
<dbReference type="PANTHER" id="PTHR47089">
    <property type="entry name" value="ABC TRANSPORTER, PERMEASE PROTEIN"/>
    <property type="match status" value="1"/>
</dbReference>
<name>A0A212K8I7_9FIRM</name>
<dbReference type="EMBL" id="FLUN01000001">
    <property type="protein sequence ID" value="SBW08031.1"/>
    <property type="molecule type" value="Genomic_DNA"/>
</dbReference>
<dbReference type="CDD" id="cd06580">
    <property type="entry name" value="TM_PBP1_transp_TpRbsC_like"/>
    <property type="match status" value="1"/>
</dbReference>
<sequence length="386" mass="41440">MKPEKNARTLLKSKGVQSLVASLLCILLGLLIGYIVLLIINPAGAGKAILTIVQNFWTYPSVPAQLKYLGNTLVKTAPLVMCSLSILFAYKVGLFNIGAAGQYVVGAGASLFCALAFGMPWYICILAAIAAGALLGGISGLLKAYCNVNEVISCIMLNWISLYGVNMLLSNVKEVASPYTLTLSSTNKSAIIPSMGLDTLFTKNQYVTIAIPIAAIMAILVWVVLNKTKFGYELKATGYNRFAARYCGMKEKRNIILTMAIAGGLAGMGAALFFLTGFEQWQCTQSSVPAMGFNGIAAAFLGGLNPIGAIFSSYFIQHITNGGSYVDKTMYSAQISDLISALIIYLCGFVLFFKNFMDMRAARKEERARETAKAQETKDGKGGEQV</sequence>
<evidence type="ECO:0000256" key="6">
    <source>
        <dbReference type="SAM" id="MobiDB-lite"/>
    </source>
</evidence>
<evidence type="ECO:0000256" key="4">
    <source>
        <dbReference type="ARBA" id="ARBA00022989"/>
    </source>
</evidence>
<feature type="transmembrane region" description="Helical" evidence="7">
    <location>
        <begin position="206"/>
        <end position="225"/>
    </location>
</feature>
<dbReference type="InterPro" id="IPR001851">
    <property type="entry name" value="ABC_transp_permease"/>
</dbReference>
<dbReference type="GO" id="GO:0022857">
    <property type="term" value="F:transmembrane transporter activity"/>
    <property type="evidence" value="ECO:0007669"/>
    <property type="project" value="InterPro"/>
</dbReference>
<keyword evidence="3 7" id="KW-0812">Transmembrane</keyword>
<keyword evidence="5 7" id="KW-0472">Membrane</keyword>
<feature type="transmembrane region" description="Helical" evidence="7">
    <location>
        <begin position="337"/>
        <end position="357"/>
    </location>
</feature>
<dbReference type="Pfam" id="PF02653">
    <property type="entry name" value="BPD_transp_2"/>
    <property type="match status" value="1"/>
</dbReference>
<reference evidence="8" key="1">
    <citation type="submission" date="2016-04" db="EMBL/GenBank/DDBJ databases">
        <authorList>
            <person name="Evans L.H."/>
            <person name="Alamgir A."/>
            <person name="Owens N."/>
            <person name="Weber N.D."/>
            <person name="Virtaneva K."/>
            <person name="Barbian K."/>
            <person name="Babar A."/>
            <person name="Rosenke K."/>
        </authorList>
    </citation>
    <scope>NUCLEOTIDE SEQUENCE</scope>
    <source>
        <strain evidence="8">86</strain>
    </source>
</reference>
<dbReference type="GO" id="GO:0005886">
    <property type="term" value="C:plasma membrane"/>
    <property type="evidence" value="ECO:0007669"/>
    <property type="project" value="UniProtKB-SubCell"/>
</dbReference>
<feature type="region of interest" description="Disordered" evidence="6">
    <location>
        <begin position="367"/>
        <end position="386"/>
    </location>
</feature>
<feature type="transmembrane region" description="Helical" evidence="7">
    <location>
        <begin position="68"/>
        <end position="90"/>
    </location>
</feature>